<proteinExistence type="inferred from homology"/>
<evidence type="ECO:0000256" key="2">
    <source>
        <dbReference type="ARBA" id="ARBA00022670"/>
    </source>
</evidence>
<sequence length="482" mass="54636">MAQGSGERVEPEYVDMPLDHFSNRSNATFRNRFWVHESSYIGQGHPVFIYDVGETGASGSAYMKLKFKDDFFRRLVDGFGGIGVVWEHRYYGSSNPSEKFSSNPLEGYKYLTIEQALKDVEYFATHFSRRKFPNSDLTPASTPWVFVGGSYPGMRAAWVRQFFPHIIFASYASSAPVQINLNSSAYADQIYDGMNAYGFGNCSRDLHSAVVEIDKLLEKEPSSSKLKRQFLGRNGEKFSDWDFVDAVNNVTNKFKNYGMEGGLREFCDWIETDHKKGTLAGAEGWAPTRGPEFVIKQWATWAKRTGIQARVQLSSAESSSEWMDAYTWQVCTQVTGFMTVEIGPKQLYSSHLPERYRRQCAEVASANVSPDEMNRRLGGWNIRPSNTFWTAGQFDPWTPWTPFSKDPSAPHPNVTQKIPACNVPTQQGEIFGRLLQNAQHGDDLGSEHPQAVATQQLFMDALRQWLKCFRPKRHSSPMPFGD</sequence>
<gene>
    <name evidence="6" type="ORF">HDK90DRAFT_410358</name>
</gene>
<dbReference type="PANTHER" id="PTHR11010:SF109">
    <property type="entry name" value="PEPTIDASE, FAMILY S28, PUTATIVE (AFU_ORTHOLOGUE AFUA_4G03790)-RELATED"/>
    <property type="match status" value="1"/>
</dbReference>
<keyword evidence="7" id="KW-1185">Reference proteome</keyword>
<evidence type="ECO:0000256" key="1">
    <source>
        <dbReference type="ARBA" id="ARBA00011079"/>
    </source>
</evidence>
<dbReference type="Gene3D" id="3.40.50.1820">
    <property type="entry name" value="alpha/beta hydrolase"/>
    <property type="match status" value="2"/>
</dbReference>
<evidence type="ECO:0000256" key="4">
    <source>
        <dbReference type="ARBA" id="ARBA00022801"/>
    </source>
</evidence>
<protein>
    <submittedName>
        <fullName evidence="6">Serine carboxypeptidase S28-domain-containing protein</fullName>
    </submittedName>
</protein>
<keyword evidence="4" id="KW-0378">Hydrolase</keyword>
<organism evidence="6 7">
    <name type="scientific">Phyllosticta capitalensis</name>
    <dbReference type="NCBI Taxonomy" id="121624"/>
    <lineage>
        <taxon>Eukaryota</taxon>
        <taxon>Fungi</taxon>
        <taxon>Dikarya</taxon>
        <taxon>Ascomycota</taxon>
        <taxon>Pezizomycotina</taxon>
        <taxon>Dothideomycetes</taxon>
        <taxon>Dothideomycetes incertae sedis</taxon>
        <taxon>Botryosphaeriales</taxon>
        <taxon>Phyllostictaceae</taxon>
        <taxon>Phyllosticta</taxon>
    </lineage>
</organism>
<dbReference type="GO" id="GO:0004180">
    <property type="term" value="F:carboxypeptidase activity"/>
    <property type="evidence" value="ECO:0007669"/>
    <property type="project" value="UniProtKB-KW"/>
</dbReference>
<evidence type="ECO:0000256" key="5">
    <source>
        <dbReference type="ARBA" id="ARBA00023180"/>
    </source>
</evidence>
<keyword evidence="2" id="KW-0645">Protease</keyword>
<dbReference type="SUPFAM" id="SSF53474">
    <property type="entry name" value="alpha/beta-Hydrolases"/>
    <property type="match status" value="1"/>
</dbReference>
<dbReference type="Proteomes" id="UP001492380">
    <property type="component" value="Unassembled WGS sequence"/>
</dbReference>
<comment type="caution">
    <text evidence="6">The sequence shown here is derived from an EMBL/GenBank/DDBJ whole genome shotgun (WGS) entry which is preliminary data.</text>
</comment>
<evidence type="ECO:0000256" key="3">
    <source>
        <dbReference type="ARBA" id="ARBA00022729"/>
    </source>
</evidence>
<keyword evidence="3" id="KW-0732">Signal</keyword>
<name>A0ABR1YYD1_9PEZI</name>
<dbReference type="InterPro" id="IPR008758">
    <property type="entry name" value="Peptidase_S28"/>
</dbReference>
<evidence type="ECO:0000313" key="7">
    <source>
        <dbReference type="Proteomes" id="UP001492380"/>
    </source>
</evidence>
<accession>A0ABR1YYD1</accession>
<dbReference type="PANTHER" id="PTHR11010">
    <property type="entry name" value="PROTEASE S28 PRO-X CARBOXYPEPTIDASE-RELATED"/>
    <property type="match status" value="1"/>
</dbReference>
<comment type="similarity">
    <text evidence="1">Belongs to the peptidase S28 family.</text>
</comment>
<keyword evidence="5" id="KW-0325">Glycoprotein</keyword>
<evidence type="ECO:0000313" key="6">
    <source>
        <dbReference type="EMBL" id="KAK8240846.1"/>
    </source>
</evidence>
<dbReference type="InterPro" id="IPR029058">
    <property type="entry name" value="AB_hydrolase_fold"/>
</dbReference>
<dbReference type="EMBL" id="JBBWRZ010000003">
    <property type="protein sequence ID" value="KAK8240846.1"/>
    <property type="molecule type" value="Genomic_DNA"/>
</dbReference>
<keyword evidence="6" id="KW-0121">Carboxypeptidase</keyword>
<reference evidence="6 7" key="1">
    <citation type="submission" date="2024-04" db="EMBL/GenBank/DDBJ databases">
        <title>Phyllosticta paracitricarpa is synonymous to the EU quarantine fungus P. citricarpa based on phylogenomic analyses.</title>
        <authorList>
            <consortium name="Lawrence Berkeley National Laboratory"/>
            <person name="Van Ingen-Buijs V.A."/>
            <person name="Van Westerhoven A.C."/>
            <person name="Haridas S."/>
            <person name="Skiadas P."/>
            <person name="Martin F."/>
            <person name="Groenewald J.Z."/>
            <person name="Crous P.W."/>
            <person name="Seidl M.F."/>
        </authorList>
    </citation>
    <scope>NUCLEOTIDE SEQUENCE [LARGE SCALE GENOMIC DNA]</scope>
    <source>
        <strain evidence="6 7">CBS 123374</strain>
    </source>
</reference>
<dbReference type="Pfam" id="PF05577">
    <property type="entry name" value="Peptidase_S28"/>
    <property type="match status" value="1"/>
</dbReference>